<keyword evidence="1" id="KW-0677">Repeat</keyword>
<dbReference type="InterPro" id="IPR056884">
    <property type="entry name" value="NPHP3-like_N"/>
</dbReference>
<dbReference type="Pfam" id="PF17100">
    <property type="entry name" value="NACHT_N"/>
    <property type="match status" value="1"/>
</dbReference>
<dbReference type="AlphaFoldDB" id="A0A0L0MZQ3"/>
<feature type="region of interest" description="Disordered" evidence="2">
    <location>
        <begin position="1"/>
        <end position="64"/>
    </location>
</feature>
<evidence type="ECO:0000256" key="2">
    <source>
        <dbReference type="SAM" id="MobiDB-lite"/>
    </source>
</evidence>
<dbReference type="PROSITE" id="PS50837">
    <property type="entry name" value="NACHT"/>
    <property type="match status" value="1"/>
</dbReference>
<comment type="caution">
    <text evidence="4">The sequence shown here is derived from an EMBL/GenBank/DDBJ whole genome shotgun (WGS) entry which is preliminary data.</text>
</comment>
<dbReference type="STRING" id="1163406.A0A0L0MZQ3"/>
<sequence length="862" mass="95854">MGWRDVRKSVKKWRMNVGGRDESPSTPTLTQPSDSEQGDVQLSTEASGDTPQAQASTRPVADAQAIPSSMVADAIVTRPPATAPVEPRAEAPPATESPEQQTHALSTSQRLWNAAYDLLEDDKDTAQLVTAYVKTLVKVLGAEPETTGADITTELEDPLRRQLFMKKLVEEGQSKINKASKITRRVGEFAKAVLSLKPLVDMAVSIPYAAPAALPWAGVCAGLHILSNPAEAAKSNLAGITHVLSRMEWYDAVAEHLLNKDGIELSDWNFQAVLPQLEEKVVALFKALLLYQMKSVCSYYRHQGYVFLRGLAFQDDWGADLKIVTDAEETLKRDSDQYSSLHTTTTMGQLVERAKGIEGSLGDIHQTLQDFITQQKAIRRDNMEAACRRDLRVVDPQHDMERIERNKDELVDGAYKWILGTDEYASFINWYDGGPDSSRCRLLWINGHAGTGKTMLMIGIIRELSRKSAILAPKLSFFFCQGTDATLNNATAILRSLIWLLIIQQPCLCSHLLPRYEESGADLFKDRNAFYALSEVFRNMLEDPDLSPVYFAVDALDECEHGLADLIKLISTSMALSDKVKWIVSSRPTVELKTPGTAGSLVELDAQRLEEPVNAYIMHKLSALATRDGYDDGVLAKVADEVRGRAQNTFLWVALVFNELDAEDENHNPVHGEYALEIIGEIPPGLSKIYNHIMTRIEKGIRRDPEYCKNALVAAVLAYRPLTLSELAALAGSPPNMLPQTVARKCGSFLTVREETVYLIHQSAKDYLEENFESTLQPAGFAQGHANIGRRCIEAMSSILRRNIYNLDYGFKPKDMNPRHPDLLAPVRYACVFWADHLCFQNGGAPECRKALADDEVRAYRS</sequence>
<dbReference type="InterPro" id="IPR027417">
    <property type="entry name" value="P-loop_NTPase"/>
</dbReference>
<feature type="domain" description="NACHT" evidence="3">
    <location>
        <begin position="441"/>
        <end position="588"/>
    </location>
</feature>
<dbReference type="Pfam" id="PF24883">
    <property type="entry name" value="NPHP3_N"/>
    <property type="match status" value="1"/>
</dbReference>
<feature type="compositionally biased region" description="Low complexity" evidence="2">
    <location>
        <begin position="81"/>
        <end position="96"/>
    </location>
</feature>
<reference evidence="4 5" key="1">
    <citation type="journal article" date="2015" name="BMC Genomics">
        <title>The genome of the truffle-parasite Tolypocladium ophioglossoides and the evolution of antifungal peptaibiotics.</title>
        <authorList>
            <person name="Quandt C.A."/>
            <person name="Bushley K.E."/>
            <person name="Spatafora J.W."/>
        </authorList>
    </citation>
    <scope>NUCLEOTIDE SEQUENCE [LARGE SCALE GENOMIC DNA]</scope>
    <source>
        <strain evidence="4 5">CBS 100239</strain>
    </source>
</reference>
<name>A0A0L0MZQ3_TOLOC</name>
<dbReference type="SUPFAM" id="SSF52540">
    <property type="entry name" value="P-loop containing nucleoside triphosphate hydrolases"/>
    <property type="match status" value="1"/>
</dbReference>
<gene>
    <name evidence="4" type="ORF">TOPH_08028</name>
</gene>
<dbReference type="PANTHER" id="PTHR10039:SF17">
    <property type="entry name" value="FUNGAL STAND N-TERMINAL GOODBYE DOMAIN-CONTAINING PROTEIN-RELATED"/>
    <property type="match status" value="1"/>
</dbReference>
<evidence type="ECO:0000313" key="4">
    <source>
        <dbReference type="EMBL" id="KND87302.1"/>
    </source>
</evidence>
<dbReference type="OrthoDB" id="5142935at2759"/>
<evidence type="ECO:0000313" key="5">
    <source>
        <dbReference type="Proteomes" id="UP000036947"/>
    </source>
</evidence>
<evidence type="ECO:0000256" key="1">
    <source>
        <dbReference type="ARBA" id="ARBA00022737"/>
    </source>
</evidence>
<feature type="compositionally biased region" description="Polar residues" evidence="2">
    <location>
        <begin position="24"/>
        <end position="57"/>
    </location>
</feature>
<proteinExistence type="predicted"/>
<dbReference type="Proteomes" id="UP000036947">
    <property type="component" value="Unassembled WGS sequence"/>
</dbReference>
<organism evidence="4 5">
    <name type="scientific">Tolypocladium ophioglossoides (strain CBS 100239)</name>
    <name type="common">Snaketongue truffleclub</name>
    <name type="synonym">Elaphocordyceps ophioglossoides</name>
    <dbReference type="NCBI Taxonomy" id="1163406"/>
    <lineage>
        <taxon>Eukaryota</taxon>
        <taxon>Fungi</taxon>
        <taxon>Dikarya</taxon>
        <taxon>Ascomycota</taxon>
        <taxon>Pezizomycotina</taxon>
        <taxon>Sordariomycetes</taxon>
        <taxon>Hypocreomycetidae</taxon>
        <taxon>Hypocreales</taxon>
        <taxon>Ophiocordycipitaceae</taxon>
        <taxon>Tolypocladium</taxon>
    </lineage>
</organism>
<evidence type="ECO:0000259" key="3">
    <source>
        <dbReference type="PROSITE" id="PS50837"/>
    </source>
</evidence>
<feature type="region of interest" description="Disordered" evidence="2">
    <location>
        <begin position="81"/>
        <end position="105"/>
    </location>
</feature>
<protein>
    <submittedName>
        <fullName evidence="4">Vegetative incompatibility protein HET-E-1</fullName>
    </submittedName>
</protein>
<keyword evidence="5" id="KW-1185">Reference proteome</keyword>
<dbReference type="PANTHER" id="PTHR10039">
    <property type="entry name" value="AMELOGENIN"/>
    <property type="match status" value="1"/>
</dbReference>
<dbReference type="InterPro" id="IPR007111">
    <property type="entry name" value="NACHT_NTPase"/>
</dbReference>
<dbReference type="Gene3D" id="3.40.50.300">
    <property type="entry name" value="P-loop containing nucleotide triphosphate hydrolases"/>
    <property type="match status" value="1"/>
</dbReference>
<accession>A0A0L0MZQ3</accession>
<dbReference type="EMBL" id="LFRF01000038">
    <property type="protein sequence ID" value="KND87302.1"/>
    <property type="molecule type" value="Genomic_DNA"/>
</dbReference>
<dbReference type="InterPro" id="IPR031359">
    <property type="entry name" value="NACHT_N"/>
</dbReference>